<evidence type="ECO:0000256" key="1">
    <source>
        <dbReference type="SAM" id="MobiDB-lite"/>
    </source>
</evidence>
<protein>
    <submittedName>
        <fullName evidence="2">Uncharacterized protein</fullName>
    </submittedName>
</protein>
<evidence type="ECO:0000313" key="2">
    <source>
        <dbReference type="EMBL" id="KXH25376.1"/>
    </source>
</evidence>
<dbReference type="Proteomes" id="UP000070328">
    <property type="component" value="Unassembled WGS sequence"/>
</dbReference>
<dbReference type="EMBL" id="JFBX01000912">
    <property type="protein sequence ID" value="KXH25376.1"/>
    <property type="molecule type" value="Genomic_DNA"/>
</dbReference>
<organism evidence="2 3">
    <name type="scientific">Colletotrichum simmondsii</name>
    <dbReference type="NCBI Taxonomy" id="703756"/>
    <lineage>
        <taxon>Eukaryota</taxon>
        <taxon>Fungi</taxon>
        <taxon>Dikarya</taxon>
        <taxon>Ascomycota</taxon>
        <taxon>Pezizomycotina</taxon>
        <taxon>Sordariomycetes</taxon>
        <taxon>Hypocreomycetidae</taxon>
        <taxon>Glomerellales</taxon>
        <taxon>Glomerellaceae</taxon>
        <taxon>Colletotrichum</taxon>
        <taxon>Colletotrichum acutatum species complex</taxon>
    </lineage>
</organism>
<sequence length="240" mass="26357">MPAYHLFAIKVNYPVNFSMNLLFTQGPAISPMAHTALRACPRAIMSFTGRSKKLNTSTNLANKEIKEPRAEPLSMAPYPKGTPRRCLGQDPECASLVLCSTCRKCQDESCFSQNSSGFFESRACIDCENRKKKERMKRASEGEDASEQASPNQASSSQVSLDQTSQLVRPIHPPTQQQLSSLHASNLHEQGFGHFQPDCGYVYTQESLGLPQSSTGSHQPTSGPYQQVSGPPLAYFSNYG</sequence>
<feature type="region of interest" description="Disordered" evidence="1">
    <location>
        <begin position="210"/>
        <end position="240"/>
    </location>
</feature>
<feature type="compositionally biased region" description="Polar residues" evidence="1">
    <location>
        <begin position="147"/>
        <end position="165"/>
    </location>
</feature>
<feature type="region of interest" description="Disordered" evidence="1">
    <location>
        <begin position="135"/>
        <end position="165"/>
    </location>
</feature>
<accession>A0A135RNT5</accession>
<gene>
    <name evidence="2" type="ORF">CSIM01_13598</name>
</gene>
<dbReference type="AlphaFoldDB" id="A0A135RNT5"/>
<name>A0A135RNT5_9PEZI</name>
<keyword evidence="3" id="KW-1185">Reference proteome</keyword>
<evidence type="ECO:0000313" key="3">
    <source>
        <dbReference type="Proteomes" id="UP000070328"/>
    </source>
</evidence>
<proteinExistence type="predicted"/>
<feature type="compositionally biased region" description="Polar residues" evidence="1">
    <location>
        <begin position="210"/>
        <end position="229"/>
    </location>
</feature>
<comment type="caution">
    <text evidence="2">The sequence shown here is derived from an EMBL/GenBank/DDBJ whole genome shotgun (WGS) entry which is preliminary data.</text>
</comment>
<reference evidence="2 3" key="1">
    <citation type="submission" date="2014-02" db="EMBL/GenBank/DDBJ databases">
        <title>The genome sequence of Colletotrichum simmondsii CBS122122.</title>
        <authorList>
            <person name="Baroncelli R."/>
            <person name="Thon M.R."/>
        </authorList>
    </citation>
    <scope>NUCLEOTIDE SEQUENCE [LARGE SCALE GENOMIC DNA]</scope>
    <source>
        <strain evidence="2 3">CBS122122</strain>
    </source>
</reference>